<organism evidence="1 2">
    <name type="scientific">Cinara cedri</name>
    <dbReference type="NCBI Taxonomy" id="506608"/>
    <lineage>
        <taxon>Eukaryota</taxon>
        <taxon>Metazoa</taxon>
        <taxon>Ecdysozoa</taxon>
        <taxon>Arthropoda</taxon>
        <taxon>Hexapoda</taxon>
        <taxon>Insecta</taxon>
        <taxon>Pterygota</taxon>
        <taxon>Neoptera</taxon>
        <taxon>Paraneoptera</taxon>
        <taxon>Hemiptera</taxon>
        <taxon>Sternorrhyncha</taxon>
        <taxon>Aphidomorpha</taxon>
        <taxon>Aphidoidea</taxon>
        <taxon>Aphididae</taxon>
        <taxon>Lachninae</taxon>
        <taxon>Cinara</taxon>
    </lineage>
</organism>
<evidence type="ECO:0000313" key="1">
    <source>
        <dbReference type="EMBL" id="VVC42697.1"/>
    </source>
</evidence>
<reference evidence="1 2" key="1">
    <citation type="submission" date="2019-08" db="EMBL/GenBank/DDBJ databases">
        <authorList>
            <person name="Alioto T."/>
            <person name="Alioto T."/>
            <person name="Gomez Garrido J."/>
        </authorList>
    </citation>
    <scope>NUCLEOTIDE SEQUENCE [LARGE SCALE GENOMIC DNA]</scope>
</reference>
<gene>
    <name evidence="1" type="ORF">CINCED_3A020614</name>
</gene>
<dbReference type="Proteomes" id="UP000325440">
    <property type="component" value="Unassembled WGS sequence"/>
</dbReference>
<sequence>MDLNFKTMENVNEITLNPNEIQICKSFTVVNNRINNFLKRKQEECNDRNTRLYCSESKRSYFGSSRTCDTIAAKRQKRSECFVKKTKVHNAIGPLCNGIDPASENSYSLSNHTSFTGPRTDLCERISNLESCLNIKSENSNNYKTTADIYAKLKSIEDKVLTLQNMLLEKNANEALLIKYNSDKKLPTNTSVDVLSKKSKYTAEEIQELIDNIKKY</sequence>
<proteinExistence type="predicted"/>
<dbReference type="EMBL" id="CABPRJ010001979">
    <property type="protein sequence ID" value="VVC42697.1"/>
    <property type="molecule type" value="Genomic_DNA"/>
</dbReference>
<dbReference type="OrthoDB" id="5531344at2759"/>
<dbReference type="AlphaFoldDB" id="A0A5E4NCV6"/>
<evidence type="ECO:0000313" key="2">
    <source>
        <dbReference type="Proteomes" id="UP000325440"/>
    </source>
</evidence>
<accession>A0A5E4NCV6</accession>
<keyword evidence="2" id="KW-1185">Reference proteome</keyword>
<name>A0A5E4NCV6_9HEMI</name>
<protein>
    <submittedName>
        <fullName evidence="1">Uncharacterized protein</fullName>
    </submittedName>
</protein>